<proteinExistence type="predicted"/>
<dbReference type="HOGENOM" id="CLU_1118571_0_0_0"/>
<evidence type="ECO:0000313" key="2">
    <source>
        <dbReference type="EMBL" id="CBK40679.1"/>
    </source>
</evidence>
<dbReference type="PROSITE" id="PS51257">
    <property type="entry name" value="PROKAR_LIPOPROTEIN"/>
    <property type="match status" value="1"/>
</dbReference>
<gene>
    <name evidence="2" type="ORF">NIDE0916</name>
</gene>
<evidence type="ECO:0000256" key="1">
    <source>
        <dbReference type="SAM" id="MobiDB-lite"/>
    </source>
</evidence>
<dbReference type="EMBL" id="FP929003">
    <property type="protein sequence ID" value="CBK40679.1"/>
    <property type="molecule type" value="Genomic_DNA"/>
</dbReference>
<name>D8PBS0_9BACT</name>
<dbReference type="Proteomes" id="UP000001660">
    <property type="component" value="Chromosome"/>
</dbReference>
<feature type="region of interest" description="Disordered" evidence="1">
    <location>
        <begin position="147"/>
        <end position="168"/>
    </location>
</feature>
<organism evidence="2 3">
    <name type="scientific">Nitrospira defluvii</name>
    <dbReference type="NCBI Taxonomy" id="330214"/>
    <lineage>
        <taxon>Bacteria</taxon>
        <taxon>Pseudomonadati</taxon>
        <taxon>Nitrospirota</taxon>
        <taxon>Nitrospiria</taxon>
        <taxon>Nitrospirales</taxon>
        <taxon>Nitrospiraceae</taxon>
        <taxon>Nitrospira</taxon>
    </lineage>
</organism>
<evidence type="ECO:0000313" key="3">
    <source>
        <dbReference type="Proteomes" id="UP000001660"/>
    </source>
</evidence>
<keyword evidence="3" id="KW-1185">Reference proteome</keyword>
<sequence length="248" mass="25952">MMFIPEKSSMGICGRRSVVLGLAGCLFLTSCQGLSGQNNQGSPNYAGACVGGATLGAGASLAWDLWKNVQGANKSGSSKSRVSGPTSESLKRAGIIGAAGCAVGLAVTGIGQILNEREQKRQEEVFQQAARDGATQAEQARQQVADRYKSLPPPATEPERSVREQEKVREMDDAANKEQAAKAWAEGTTSGKAVYIGSVPSSAAQAGQTSHCAKIREVVTKDGKEVMQVSTACMGENGEYQRVDVKPA</sequence>
<feature type="compositionally biased region" description="Basic and acidic residues" evidence="1">
    <location>
        <begin position="157"/>
        <end position="168"/>
    </location>
</feature>
<evidence type="ECO:0008006" key="4">
    <source>
        <dbReference type="Google" id="ProtNLM"/>
    </source>
</evidence>
<accession>D8PBS0</accession>
<dbReference type="KEGG" id="nde:NIDE0916"/>
<dbReference type="STRING" id="330214.NIDE0916"/>
<dbReference type="AlphaFoldDB" id="D8PBS0"/>
<protein>
    <recommendedName>
        <fullName evidence="4">Surface antigen domain-containing protein</fullName>
    </recommendedName>
</protein>
<reference evidence="2 3" key="1">
    <citation type="journal article" date="2010" name="Proc. Natl. Acad. Sci. U.S.A.">
        <title>A Nitrospira metagenome illuminates the physiology and evolution of globally important nitrite-oxidizing bacteria.</title>
        <authorList>
            <person name="Lucker S."/>
            <person name="Wagner M."/>
            <person name="Maixner F."/>
            <person name="Pelletier E."/>
            <person name="Koch H."/>
            <person name="Vacherie B."/>
            <person name="Rattei T."/>
            <person name="Sinninghe Damste J."/>
            <person name="Spieck E."/>
            <person name="Le Paslier D."/>
            <person name="Daims H."/>
        </authorList>
    </citation>
    <scope>NUCLEOTIDE SEQUENCE [LARGE SCALE GENOMIC DNA]</scope>
</reference>